<gene>
    <name evidence="2" type="ORF">IC620_12435</name>
</gene>
<feature type="transmembrane region" description="Helical" evidence="1">
    <location>
        <begin position="289"/>
        <end position="310"/>
    </location>
</feature>
<keyword evidence="1" id="KW-0472">Membrane</keyword>
<name>A0A926NAZ2_9BACL</name>
<dbReference type="InterPro" id="IPR008537">
    <property type="entry name" value="DUF819"/>
</dbReference>
<organism evidence="2 3">
    <name type="scientific">Polycladospora coralii</name>
    <dbReference type="NCBI Taxonomy" id="2771432"/>
    <lineage>
        <taxon>Bacteria</taxon>
        <taxon>Bacillati</taxon>
        <taxon>Bacillota</taxon>
        <taxon>Bacilli</taxon>
        <taxon>Bacillales</taxon>
        <taxon>Thermoactinomycetaceae</taxon>
        <taxon>Polycladospora</taxon>
    </lineage>
</organism>
<reference evidence="2" key="1">
    <citation type="submission" date="2020-09" db="EMBL/GenBank/DDBJ databases">
        <title>A novel bacterium of genus Hazenella, isolated from South China Sea.</title>
        <authorList>
            <person name="Huang H."/>
            <person name="Mo K."/>
            <person name="Hu Y."/>
        </authorList>
    </citation>
    <scope>NUCLEOTIDE SEQUENCE</scope>
    <source>
        <strain evidence="2">IB182357</strain>
    </source>
</reference>
<evidence type="ECO:0000313" key="3">
    <source>
        <dbReference type="Proteomes" id="UP000661691"/>
    </source>
</evidence>
<feature type="transmembrane region" description="Helical" evidence="1">
    <location>
        <begin position="322"/>
        <end position="343"/>
    </location>
</feature>
<accession>A0A926NAZ2</accession>
<protein>
    <submittedName>
        <fullName evidence="2">DUF819 family protein</fullName>
    </submittedName>
</protein>
<dbReference type="EMBL" id="JACXAH010000018">
    <property type="protein sequence ID" value="MBD1373163.1"/>
    <property type="molecule type" value="Genomic_DNA"/>
</dbReference>
<keyword evidence="3" id="KW-1185">Reference proteome</keyword>
<evidence type="ECO:0000256" key="1">
    <source>
        <dbReference type="SAM" id="Phobius"/>
    </source>
</evidence>
<dbReference type="PANTHER" id="PTHR34289">
    <property type="entry name" value="PROTEIN, PUTATIVE (DUF819)-RELATED"/>
    <property type="match status" value="1"/>
</dbReference>
<dbReference type="Proteomes" id="UP000661691">
    <property type="component" value="Unassembled WGS sequence"/>
</dbReference>
<feature type="transmembrane region" description="Helical" evidence="1">
    <location>
        <begin position="47"/>
        <end position="72"/>
    </location>
</feature>
<feature type="transmembrane region" description="Helical" evidence="1">
    <location>
        <begin position="349"/>
        <end position="374"/>
    </location>
</feature>
<dbReference type="PANTHER" id="PTHR34289:SF8">
    <property type="entry name" value="DUF819 DOMAIN-CONTAINING PROTEIN"/>
    <property type="match status" value="1"/>
</dbReference>
<feature type="transmembrane region" description="Helical" evidence="1">
    <location>
        <begin position="143"/>
        <end position="163"/>
    </location>
</feature>
<feature type="transmembrane region" description="Helical" evidence="1">
    <location>
        <begin position="84"/>
        <end position="106"/>
    </location>
</feature>
<keyword evidence="1" id="KW-1133">Transmembrane helix</keyword>
<dbReference type="RefSeq" id="WP_191142347.1">
    <property type="nucleotide sequence ID" value="NZ_JACXAH010000018.1"/>
</dbReference>
<sequence length="378" mass="41897">MFLFLTLPALIIWLCTRVNILNKVGTVILCYFVGMLLGNTTSWSQDIQAFIEVCSGIFIGISLPLLLFSLNVRSWIQNLAKNALLSMGFAILSVTLVTSTLVILFYEQLPADWQLAGMAIAVYTGGTPNLAAMKSALAIDTQVFILFHTYDTILTLVYILFLISAGKHVFNQLLPKFKFSYSNQQGHTTDLEGIYLFKGLFRSHQWYNALIALLLTTSIFIVAYILSQFFSPVNQSTVMIISISILGIAMSFHSRIVTLPHTFQLGLYFIYSFCITVGSQTHFDALLPIQYELFFFVAIVIFGSTTLHALFCRIFAIDRDTFMITSTAAICSPPFIPIVAGALKNPQLLLSGLTTGIIGYAIGNFLGIAIGIFFRSIL</sequence>
<dbReference type="AlphaFoldDB" id="A0A926NAZ2"/>
<keyword evidence="1" id="KW-0812">Transmembrane</keyword>
<comment type="caution">
    <text evidence="2">The sequence shown here is derived from an EMBL/GenBank/DDBJ whole genome shotgun (WGS) entry which is preliminary data.</text>
</comment>
<feature type="transmembrane region" description="Helical" evidence="1">
    <location>
        <begin position="233"/>
        <end position="253"/>
    </location>
</feature>
<proteinExistence type="predicted"/>
<feature type="transmembrane region" description="Helical" evidence="1">
    <location>
        <begin position="206"/>
        <end position="227"/>
    </location>
</feature>
<dbReference type="Pfam" id="PF05684">
    <property type="entry name" value="DUF819"/>
    <property type="match status" value="1"/>
</dbReference>
<evidence type="ECO:0000313" key="2">
    <source>
        <dbReference type="EMBL" id="MBD1373163.1"/>
    </source>
</evidence>